<accession>A0A9Q8C7Y4</accession>
<dbReference type="RefSeq" id="WP_050485654.1">
    <property type="nucleotide sequence ID" value="NZ_CAJZXQ010000001.1"/>
</dbReference>
<evidence type="ECO:0000313" key="1">
    <source>
        <dbReference type="EMBL" id="SYH31142.1"/>
    </source>
</evidence>
<organism evidence="1 2">
    <name type="scientific">Klebsiella pneumoniae</name>
    <dbReference type="NCBI Taxonomy" id="573"/>
    <lineage>
        <taxon>Bacteria</taxon>
        <taxon>Pseudomonadati</taxon>
        <taxon>Pseudomonadota</taxon>
        <taxon>Gammaproteobacteria</taxon>
        <taxon>Enterobacterales</taxon>
        <taxon>Enterobacteriaceae</taxon>
        <taxon>Klebsiella/Raoultella group</taxon>
        <taxon>Klebsiella</taxon>
        <taxon>Klebsiella pneumoniae complex</taxon>
    </lineage>
</organism>
<name>A0A9Q8C7Y4_KLEPN</name>
<protein>
    <submittedName>
        <fullName evidence="1">Uncharacterized protein</fullName>
    </submittedName>
</protein>
<sequence length="212" mass="23281">MTKSTITREQLEEWVAQFDEDGGCDATDRQLEALIRQSLAAMDSEPVKRVNADQMHHVCLEANRHLDKYGAMAKEVNKLLGRIPAHPAPVVQCPYPCGWDNLNKLAIQDAALVARGLVEGEPTTEAQRQAAISNNDRLLKIISACRAAMLQEEPVTTANKLGNSPLIPDGYVMVPKEPTESMLNAWLSEVANWRGHVAGYKAMLAAAPQEVK</sequence>
<dbReference type="AlphaFoldDB" id="A0A9Q8C7Y4"/>
<evidence type="ECO:0000313" key="2">
    <source>
        <dbReference type="Proteomes" id="UP000258673"/>
    </source>
</evidence>
<dbReference type="EMBL" id="UKUT01000003">
    <property type="protein sequence ID" value="SYH31142.1"/>
    <property type="molecule type" value="Genomic_DNA"/>
</dbReference>
<proteinExistence type="predicted"/>
<dbReference type="Proteomes" id="UP000258673">
    <property type="component" value="Unassembled WGS sequence"/>
</dbReference>
<reference evidence="1 2" key="1">
    <citation type="submission" date="2018-08" db="EMBL/GenBank/DDBJ databases">
        <authorList>
            <consortium name="Pathogen Informatics"/>
        </authorList>
    </citation>
    <scope>NUCLEOTIDE SEQUENCE [LARGE SCALE GENOMIC DNA]</scope>
    <source>
        <strain evidence="1 2">EuSCAPE_IT093</strain>
    </source>
</reference>
<comment type="caution">
    <text evidence="1">The sequence shown here is derived from an EMBL/GenBank/DDBJ whole genome shotgun (WGS) entry which is preliminary data.</text>
</comment>
<gene>
    <name evidence="1" type="ORF">SAMEA3515122_02035</name>
</gene>